<evidence type="ECO:0000259" key="1">
    <source>
        <dbReference type="PROSITE" id="PS51186"/>
    </source>
</evidence>
<dbReference type="RefSeq" id="WP_005609520.1">
    <property type="nucleotide sequence ID" value="NZ_CP015230.1"/>
</dbReference>
<dbReference type="EMBL" id="CP015230">
    <property type="protein sequence ID" value="ANP41373.1"/>
    <property type="molecule type" value="Genomic_DNA"/>
</dbReference>
<feature type="domain" description="N-acetyltransferase" evidence="1">
    <location>
        <begin position="3"/>
        <end position="151"/>
    </location>
</feature>
<evidence type="ECO:0000313" key="3">
    <source>
        <dbReference type="Proteomes" id="UP000013243"/>
    </source>
</evidence>
<dbReference type="InterPro" id="IPR016181">
    <property type="entry name" value="Acyl_CoA_acyltransferase"/>
</dbReference>
<name>A0A1B1A464_9RHOB</name>
<accession>A0A1B1A464</accession>
<dbReference type="Gene3D" id="3.40.630.30">
    <property type="match status" value="1"/>
</dbReference>
<dbReference type="KEGG" id="rmb:K529_011400"/>
<dbReference type="PROSITE" id="PS51186">
    <property type="entry name" value="GNAT"/>
    <property type="match status" value="1"/>
</dbReference>
<dbReference type="InterPro" id="IPR000182">
    <property type="entry name" value="GNAT_dom"/>
</dbReference>
<dbReference type="Proteomes" id="UP000013243">
    <property type="component" value="Chromosome"/>
</dbReference>
<dbReference type="SUPFAM" id="SSF55729">
    <property type="entry name" value="Acyl-CoA N-acyltransferases (Nat)"/>
    <property type="match status" value="1"/>
</dbReference>
<reference evidence="2 3" key="1">
    <citation type="journal article" date="2016" name="ISME J.">
        <title>Global occurrence and heterogeneity of the Roseobacter-clade species Ruegeria mobilis.</title>
        <authorList>
            <person name="Sonnenschein E."/>
            <person name="Gram L."/>
        </authorList>
    </citation>
    <scope>NUCLEOTIDE SEQUENCE [LARGE SCALE GENOMIC DNA]</scope>
    <source>
        <strain evidence="2 3">F1926</strain>
    </source>
</reference>
<dbReference type="OrthoDB" id="9797417at2"/>
<dbReference type="CDD" id="cd04301">
    <property type="entry name" value="NAT_SF"/>
    <property type="match status" value="1"/>
</dbReference>
<organism evidence="2 3">
    <name type="scientific">Tritonibacter mobilis F1926</name>
    <dbReference type="NCBI Taxonomy" id="1265309"/>
    <lineage>
        <taxon>Bacteria</taxon>
        <taxon>Pseudomonadati</taxon>
        <taxon>Pseudomonadota</taxon>
        <taxon>Alphaproteobacteria</taxon>
        <taxon>Rhodobacterales</taxon>
        <taxon>Paracoccaceae</taxon>
        <taxon>Tritonibacter</taxon>
    </lineage>
</organism>
<dbReference type="GO" id="GO:0016747">
    <property type="term" value="F:acyltransferase activity, transferring groups other than amino-acyl groups"/>
    <property type="evidence" value="ECO:0007669"/>
    <property type="project" value="InterPro"/>
</dbReference>
<protein>
    <submittedName>
        <fullName evidence="2">GCN5 family acetyltransferase</fullName>
    </submittedName>
</protein>
<gene>
    <name evidence="2" type="ORF">K529_011400</name>
</gene>
<dbReference type="Pfam" id="PF13508">
    <property type="entry name" value="Acetyltransf_7"/>
    <property type="match status" value="1"/>
</dbReference>
<dbReference type="GeneID" id="28250446"/>
<evidence type="ECO:0000313" key="2">
    <source>
        <dbReference type="EMBL" id="ANP41373.1"/>
    </source>
</evidence>
<proteinExistence type="predicted"/>
<keyword evidence="2" id="KW-0808">Transferase</keyword>
<dbReference type="AlphaFoldDB" id="A0A1B1A464"/>
<dbReference type="STRING" id="1265309.K529_011400"/>
<sequence>MTYVLRPATPLDASKIGEILYRFEHETPWMPKEHSRVEAIAFCDRMISRGWVTVAEDCSTDMILGFCAQDGAEVCSLYLSPEHTGCGIGKRLLDHAKRQTSILKLWTFQANLAAQRFYLREGFVESKRTDGQRNSEGLPDIEYHWYTQEMETAT</sequence>